<proteinExistence type="predicted"/>
<dbReference type="PRINTS" id="PR01590">
    <property type="entry name" value="HTHFIS"/>
</dbReference>
<evidence type="ECO:0000256" key="13">
    <source>
        <dbReference type="ARBA" id="ARBA00023231"/>
    </source>
</evidence>
<comment type="subcellular location">
    <subcellularLocation>
        <location evidence="1">Cytoplasm</location>
    </subcellularLocation>
</comment>
<organism evidence="20 21">
    <name type="scientific">Georhizobium profundi</name>
    <dbReference type="NCBI Taxonomy" id="2341112"/>
    <lineage>
        <taxon>Bacteria</taxon>
        <taxon>Pseudomonadati</taxon>
        <taxon>Pseudomonadota</taxon>
        <taxon>Alphaproteobacteria</taxon>
        <taxon>Hyphomicrobiales</taxon>
        <taxon>Rhizobiaceae</taxon>
        <taxon>Georhizobium</taxon>
    </lineage>
</organism>
<dbReference type="SUPFAM" id="SSF52540">
    <property type="entry name" value="P-loop containing nucleoside triphosphate hydrolases"/>
    <property type="match status" value="1"/>
</dbReference>
<dbReference type="PROSITE" id="PS50110">
    <property type="entry name" value="RESPONSE_REGULATORY"/>
    <property type="match status" value="1"/>
</dbReference>
<keyword evidence="4" id="KW-0678">Repressor</keyword>
<dbReference type="InterPro" id="IPR011006">
    <property type="entry name" value="CheY-like_superfamily"/>
</dbReference>
<dbReference type="KEGG" id="abaw:D5400_19545"/>
<dbReference type="Pfam" id="PF00072">
    <property type="entry name" value="Response_reg"/>
    <property type="match status" value="1"/>
</dbReference>
<dbReference type="FunFam" id="3.40.50.300:FF:000006">
    <property type="entry name" value="DNA-binding transcriptional regulator NtrC"/>
    <property type="match status" value="1"/>
</dbReference>
<dbReference type="PANTHER" id="PTHR32071">
    <property type="entry name" value="TRANSCRIPTIONAL REGULATORY PROTEIN"/>
    <property type="match status" value="1"/>
</dbReference>
<dbReference type="InterPro" id="IPR009057">
    <property type="entry name" value="Homeodomain-like_sf"/>
</dbReference>
<keyword evidence="3" id="KW-0963">Cytoplasm</keyword>
<dbReference type="GO" id="GO:0043565">
    <property type="term" value="F:sequence-specific DNA binding"/>
    <property type="evidence" value="ECO:0007669"/>
    <property type="project" value="InterPro"/>
</dbReference>
<dbReference type="OrthoDB" id="9802388at2"/>
<dbReference type="GO" id="GO:0000160">
    <property type="term" value="P:phosphorelay signal transduction system"/>
    <property type="evidence" value="ECO:0007669"/>
    <property type="project" value="UniProtKB-KW"/>
</dbReference>
<dbReference type="Gene3D" id="3.40.50.2300">
    <property type="match status" value="1"/>
</dbReference>
<dbReference type="SMART" id="SM00382">
    <property type="entry name" value="AAA"/>
    <property type="match status" value="1"/>
</dbReference>
<dbReference type="Pfam" id="PF02954">
    <property type="entry name" value="HTH_8"/>
    <property type="match status" value="1"/>
</dbReference>
<sequence length="520" mass="56681">MDQTASPNVLVVDDDPVQRRLLKAAVEHMGGNAFMAEDGDIALEFLTTTRDPIAIVVLDLKMPRMDGLEVMRRMTQSGIEVPVIVQTGHGGIETVVEAMRAGAFDFVVKPVAPERLAVSIRNALKVDQSEERHAGFRMDPGTGMVSASPAMERVMHLAQRAAASLIPVVIEGESGVGKEKIARTIQRASDRRHKPFVTVNCGAIPDKLVESVLFGHERGAFTGATEKHRGKFMEANGGTLFLDEIGDLSPDIQVKLLRAVQDGEIETVGARQSAKVDVRLISATNKNLIEEVKAGRFREDLYYRLNVFPITVPPLRNRKEDVPMLVRSFADRFGREHGLRGPVSISPEVLAMLTAYDWPGNVRQLENAVFRAVVLCDDGLLTPDLFPQIAAQLPGYDVREAGAGQRVAVSDAPSLSMPDVPLQRGFAESQQRVVSGLSLGDLGATAKTGSAARGMINAIGDDGELRTLNEVEEEVIRFALQFYSGQMSEVARRLGIGRSTLYRKIKDYGIDAGKTFEIEA</sequence>
<dbReference type="Gene3D" id="1.10.10.60">
    <property type="entry name" value="Homeodomain-like"/>
    <property type="match status" value="1"/>
</dbReference>
<keyword evidence="6" id="KW-0547">Nucleotide-binding</keyword>
<dbReference type="PROSITE" id="PS00688">
    <property type="entry name" value="SIGMA54_INTERACT_3"/>
    <property type="match status" value="1"/>
</dbReference>
<evidence type="ECO:0000256" key="1">
    <source>
        <dbReference type="ARBA" id="ARBA00004496"/>
    </source>
</evidence>
<evidence type="ECO:0000256" key="8">
    <source>
        <dbReference type="ARBA" id="ARBA00023012"/>
    </source>
</evidence>
<keyword evidence="12" id="KW-0804">Transcription</keyword>
<evidence type="ECO:0000259" key="19">
    <source>
        <dbReference type="PROSITE" id="PS50110"/>
    </source>
</evidence>
<evidence type="ECO:0000256" key="4">
    <source>
        <dbReference type="ARBA" id="ARBA00022491"/>
    </source>
</evidence>
<dbReference type="PANTHER" id="PTHR32071:SF95">
    <property type="entry name" value="DNA-BINDING TRANSCRIPTIONAL REGULATOR NTRC"/>
    <property type="match status" value="1"/>
</dbReference>
<dbReference type="AlphaFoldDB" id="A0A3Q8XQU0"/>
<dbReference type="InterPro" id="IPR003593">
    <property type="entry name" value="AAA+_ATPase"/>
</dbReference>
<evidence type="ECO:0000256" key="6">
    <source>
        <dbReference type="ARBA" id="ARBA00022741"/>
    </source>
</evidence>
<evidence type="ECO:0000256" key="16">
    <source>
        <dbReference type="ARBA" id="ARBA00043886"/>
    </source>
</evidence>
<feature type="domain" description="Response regulatory" evidence="19">
    <location>
        <begin position="8"/>
        <end position="124"/>
    </location>
</feature>
<dbReference type="SUPFAM" id="SSF52172">
    <property type="entry name" value="CheY-like"/>
    <property type="match status" value="1"/>
</dbReference>
<evidence type="ECO:0000256" key="12">
    <source>
        <dbReference type="ARBA" id="ARBA00023163"/>
    </source>
</evidence>
<accession>A0A3Q8XQU0</accession>
<keyword evidence="11" id="KW-0010">Activator</keyword>
<evidence type="ECO:0000259" key="18">
    <source>
        <dbReference type="PROSITE" id="PS50045"/>
    </source>
</evidence>
<evidence type="ECO:0000256" key="11">
    <source>
        <dbReference type="ARBA" id="ARBA00023159"/>
    </source>
</evidence>
<evidence type="ECO:0000256" key="3">
    <source>
        <dbReference type="ARBA" id="ARBA00022490"/>
    </source>
</evidence>
<evidence type="ECO:0000313" key="20">
    <source>
        <dbReference type="EMBL" id="AZN73190.1"/>
    </source>
</evidence>
<gene>
    <name evidence="20" type="ORF">D5400_19545</name>
</gene>
<dbReference type="InterPro" id="IPR025943">
    <property type="entry name" value="Sigma_54_int_dom_ATP-bd_2"/>
</dbReference>
<evidence type="ECO:0000256" key="15">
    <source>
        <dbReference type="ARBA" id="ARBA00031910"/>
    </source>
</evidence>
<reference evidence="20 21" key="1">
    <citation type="submission" date="2018-09" db="EMBL/GenBank/DDBJ databases">
        <title>Marinorhizobium profundi gen. nov., sp. nov., isolated from a deep-sea sediment sample from the New Britain Trench and proposal of Marinorhizobiaceae fam. nov. in the order Rhizobiales of the class Alphaproteobacteria.</title>
        <authorList>
            <person name="Cao J."/>
        </authorList>
    </citation>
    <scope>NUCLEOTIDE SEQUENCE [LARGE SCALE GENOMIC DNA]</scope>
    <source>
        <strain evidence="20 21">WS11</strain>
    </source>
</reference>
<name>A0A3Q8XQU0_9HYPH</name>
<dbReference type="GO" id="GO:0005737">
    <property type="term" value="C:cytoplasm"/>
    <property type="evidence" value="ECO:0007669"/>
    <property type="project" value="UniProtKB-SubCell"/>
</dbReference>
<evidence type="ECO:0000256" key="9">
    <source>
        <dbReference type="ARBA" id="ARBA00023015"/>
    </source>
</evidence>
<dbReference type="Gene3D" id="1.10.8.60">
    <property type="match status" value="1"/>
</dbReference>
<dbReference type="InterPro" id="IPR001789">
    <property type="entry name" value="Sig_transdc_resp-reg_receiver"/>
</dbReference>
<dbReference type="RefSeq" id="WP_126011853.1">
    <property type="nucleotide sequence ID" value="NZ_CP032509.1"/>
</dbReference>
<evidence type="ECO:0000256" key="5">
    <source>
        <dbReference type="ARBA" id="ARBA00022553"/>
    </source>
</evidence>
<dbReference type="PROSITE" id="PS50045">
    <property type="entry name" value="SIGMA54_INTERACT_4"/>
    <property type="match status" value="1"/>
</dbReference>
<dbReference type="SMART" id="SM00448">
    <property type="entry name" value="REC"/>
    <property type="match status" value="1"/>
</dbReference>
<evidence type="ECO:0000256" key="14">
    <source>
        <dbReference type="ARBA" id="ARBA00029881"/>
    </source>
</evidence>
<keyword evidence="13" id="KW-0535">Nitrogen fixation</keyword>
<dbReference type="EMBL" id="CP032509">
    <property type="protein sequence ID" value="AZN73190.1"/>
    <property type="molecule type" value="Genomic_DNA"/>
</dbReference>
<dbReference type="GO" id="GO:0006355">
    <property type="term" value="P:regulation of DNA-templated transcription"/>
    <property type="evidence" value="ECO:0007669"/>
    <property type="project" value="InterPro"/>
</dbReference>
<dbReference type="Pfam" id="PF25601">
    <property type="entry name" value="AAA_lid_14"/>
    <property type="match status" value="1"/>
</dbReference>
<evidence type="ECO:0000256" key="10">
    <source>
        <dbReference type="ARBA" id="ARBA00023125"/>
    </source>
</evidence>
<dbReference type="InterPro" id="IPR025662">
    <property type="entry name" value="Sigma_54_int_dom_ATP-bd_1"/>
</dbReference>
<keyword evidence="21" id="KW-1185">Reference proteome</keyword>
<dbReference type="InterPro" id="IPR002078">
    <property type="entry name" value="Sigma_54_int"/>
</dbReference>
<evidence type="ECO:0000256" key="17">
    <source>
        <dbReference type="PROSITE-ProRule" id="PRU00169"/>
    </source>
</evidence>
<dbReference type="SUPFAM" id="SSF46689">
    <property type="entry name" value="Homeodomain-like"/>
    <property type="match status" value="1"/>
</dbReference>
<dbReference type="InterPro" id="IPR002197">
    <property type="entry name" value="HTH_Fis"/>
</dbReference>
<keyword evidence="9" id="KW-0805">Transcription regulation</keyword>
<dbReference type="CDD" id="cd00009">
    <property type="entry name" value="AAA"/>
    <property type="match status" value="1"/>
</dbReference>
<dbReference type="Pfam" id="PF00158">
    <property type="entry name" value="Sigma54_activat"/>
    <property type="match status" value="1"/>
</dbReference>
<dbReference type="Gene3D" id="3.40.50.300">
    <property type="entry name" value="P-loop containing nucleotide triphosphate hydrolases"/>
    <property type="match status" value="1"/>
</dbReference>
<evidence type="ECO:0000256" key="2">
    <source>
        <dbReference type="ARBA" id="ARBA00019059"/>
    </source>
</evidence>
<feature type="modified residue" description="4-aspartylphosphate" evidence="17">
    <location>
        <position position="59"/>
    </location>
</feature>
<keyword evidence="8" id="KW-0902">Two-component regulatory system</keyword>
<keyword evidence="10" id="KW-0238">DNA-binding</keyword>
<feature type="domain" description="Sigma-54 factor interaction" evidence="18">
    <location>
        <begin position="144"/>
        <end position="374"/>
    </location>
</feature>
<dbReference type="PROSITE" id="PS00675">
    <property type="entry name" value="SIGMA54_INTERACT_1"/>
    <property type="match status" value="1"/>
</dbReference>
<dbReference type="GO" id="GO:0005524">
    <property type="term" value="F:ATP binding"/>
    <property type="evidence" value="ECO:0007669"/>
    <property type="project" value="UniProtKB-KW"/>
</dbReference>
<keyword evidence="5 17" id="KW-0597">Phosphoprotein</keyword>
<dbReference type="InterPro" id="IPR027417">
    <property type="entry name" value="P-loop_NTPase"/>
</dbReference>
<dbReference type="PROSITE" id="PS00676">
    <property type="entry name" value="SIGMA54_INTERACT_2"/>
    <property type="match status" value="1"/>
</dbReference>
<dbReference type="InterPro" id="IPR025944">
    <property type="entry name" value="Sigma_54_int_dom_CS"/>
</dbReference>
<dbReference type="Proteomes" id="UP000268192">
    <property type="component" value="Chromosome"/>
</dbReference>
<evidence type="ECO:0000256" key="7">
    <source>
        <dbReference type="ARBA" id="ARBA00022840"/>
    </source>
</evidence>
<protein>
    <recommendedName>
        <fullName evidence="2">DNA-binding transcriptional regulator NtrC</fullName>
    </recommendedName>
    <alternativeName>
        <fullName evidence="14">Nitrogen regulation protein NR(I)</fullName>
    </alternativeName>
    <alternativeName>
        <fullName evidence="15">Nitrogen regulator I</fullName>
    </alternativeName>
</protein>
<comment type="function">
    <text evidence="16">Member of the two-component regulatory system NtrB/NtrC, which controls expression of the nitrogen-regulated (ntr) genes in response to nitrogen limitation. Phosphorylated NtrC binds directly to DNA and stimulates the formation of open promoter-sigma54-RNA polymerase complexes.</text>
</comment>
<evidence type="ECO:0000313" key="21">
    <source>
        <dbReference type="Proteomes" id="UP000268192"/>
    </source>
</evidence>
<dbReference type="InterPro" id="IPR058031">
    <property type="entry name" value="AAA_lid_NorR"/>
</dbReference>
<keyword evidence="7" id="KW-0067">ATP-binding</keyword>